<keyword evidence="3" id="KW-1185">Reference proteome</keyword>
<feature type="compositionally biased region" description="Basic residues" evidence="1">
    <location>
        <begin position="112"/>
        <end position="122"/>
    </location>
</feature>
<evidence type="ECO:0000313" key="2">
    <source>
        <dbReference type="Ensembl" id="ENSAZOP00000022242.1"/>
    </source>
</evidence>
<accession>A0A8B9ZXL1</accession>
<reference evidence="2" key="2">
    <citation type="submission" date="2025-09" db="UniProtKB">
        <authorList>
            <consortium name="Ensembl"/>
        </authorList>
    </citation>
    <scope>IDENTIFICATION</scope>
</reference>
<evidence type="ECO:0000256" key="1">
    <source>
        <dbReference type="SAM" id="MobiDB-lite"/>
    </source>
</evidence>
<dbReference type="Proteomes" id="UP000694549">
    <property type="component" value="Unplaced"/>
</dbReference>
<evidence type="ECO:0000313" key="3">
    <source>
        <dbReference type="Proteomes" id="UP000694549"/>
    </source>
</evidence>
<name>A0A8B9ZXL1_9AVES</name>
<reference evidence="2" key="1">
    <citation type="submission" date="2025-08" db="UniProtKB">
        <authorList>
            <consortium name="Ensembl"/>
        </authorList>
    </citation>
    <scope>IDENTIFICATION</scope>
</reference>
<dbReference type="AlphaFoldDB" id="A0A8B9ZXL1"/>
<feature type="region of interest" description="Disordered" evidence="1">
    <location>
        <begin position="101"/>
        <end position="122"/>
    </location>
</feature>
<proteinExistence type="predicted"/>
<organism evidence="2 3">
    <name type="scientific">Anas zonorhyncha</name>
    <name type="common">Eastern spot-billed duck</name>
    <dbReference type="NCBI Taxonomy" id="75864"/>
    <lineage>
        <taxon>Eukaryota</taxon>
        <taxon>Metazoa</taxon>
        <taxon>Chordata</taxon>
        <taxon>Craniata</taxon>
        <taxon>Vertebrata</taxon>
        <taxon>Euteleostomi</taxon>
        <taxon>Archelosauria</taxon>
        <taxon>Archosauria</taxon>
        <taxon>Dinosauria</taxon>
        <taxon>Saurischia</taxon>
        <taxon>Theropoda</taxon>
        <taxon>Coelurosauria</taxon>
        <taxon>Aves</taxon>
        <taxon>Neognathae</taxon>
        <taxon>Galloanserae</taxon>
        <taxon>Anseriformes</taxon>
        <taxon>Anatidae</taxon>
        <taxon>Anatinae</taxon>
        <taxon>Anas</taxon>
    </lineage>
</organism>
<sequence length="122" mass="12971">MGLIPEHPSPTNHALIGVLDTFSFNTVPQRCGMRIYSKILAKDHLHHQIPDVHPLPVPSAVPAADSSCSPVVVSKPAASKCISGHNHALLPVHPDALKSELGETSAPALKGGGHKYPCKRRN</sequence>
<dbReference type="Ensembl" id="ENSAZOT00000023908.1">
    <property type="protein sequence ID" value="ENSAZOP00000022242.1"/>
    <property type="gene ID" value="ENSAZOG00000014418.1"/>
</dbReference>
<protein>
    <submittedName>
        <fullName evidence="2">Uncharacterized protein</fullName>
    </submittedName>
</protein>